<accession>A0AAV4PNW5</accession>
<dbReference type="Proteomes" id="UP001054837">
    <property type="component" value="Unassembled WGS sequence"/>
</dbReference>
<evidence type="ECO:0000313" key="1">
    <source>
        <dbReference type="EMBL" id="GIX98698.1"/>
    </source>
</evidence>
<reference evidence="1 2" key="1">
    <citation type="submission" date="2021-06" db="EMBL/GenBank/DDBJ databases">
        <title>Caerostris darwini draft genome.</title>
        <authorList>
            <person name="Kono N."/>
            <person name="Arakawa K."/>
        </authorList>
    </citation>
    <scope>NUCLEOTIDE SEQUENCE [LARGE SCALE GENOMIC DNA]</scope>
</reference>
<organism evidence="1 2">
    <name type="scientific">Caerostris darwini</name>
    <dbReference type="NCBI Taxonomy" id="1538125"/>
    <lineage>
        <taxon>Eukaryota</taxon>
        <taxon>Metazoa</taxon>
        <taxon>Ecdysozoa</taxon>
        <taxon>Arthropoda</taxon>
        <taxon>Chelicerata</taxon>
        <taxon>Arachnida</taxon>
        <taxon>Araneae</taxon>
        <taxon>Araneomorphae</taxon>
        <taxon>Entelegynae</taxon>
        <taxon>Araneoidea</taxon>
        <taxon>Araneidae</taxon>
        <taxon>Caerostris</taxon>
    </lineage>
</organism>
<dbReference type="EMBL" id="BPLQ01003221">
    <property type="protein sequence ID" value="GIX98698.1"/>
    <property type="molecule type" value="Genomic_DNA"/>
</dbReference>
<comment type="caution">
    <text evidence="1">The sequence shown here is derived from an EMBL/GenBank/DDBJ whole genome shotgun (WGS) entry which is preliminary data.</text>
</comment>
<gene>
    <name evidence="1" type="ORF">CDAR_200161</name>
</gene>
<name>A0AAV4PNW5_9ARAC</name>
<proteinExistence type="predicted"/>
<protein>
    <submittedName>
        <fullName evidence="1">Uncharacterized protein</fullName>
    </submittedName>
</protein>
<keyword evidence="2" id="KW-1185">Reference proteome</keyword>
<sequence>MGERRSQEECVPHLSSDLSFAFSGRWRRSPCVAAIFRKGAHGEFENYGNKMRLKEHRYNNAFLFVKSKATLSPPARHPPLFPVASFLAEFPQKVPFLNYWL</sequence>
<evidence type="ECO:0000313" key="2">
    <source>
        <dbReference type="Proteomes" id="UP001054837"/>
    </source>
</evidence>
<dbReference type="AlphaFoldDB" id="A0AAV4PNW5"/>